<dbReference type="InterPro" id="IPR058624">
    <property type="entry name" value="MdtA-like_HH"/>
</dbReference>
<dbReference type="Gene3D" id="2.40.420.20">
    <property type="match status" value="1"/>
</dbReference>
<sequence length="381" mass="41287">MRKPKSITRWLGMAMVGLMAGIMGGCMDSGAHADIPPKAVRPVKAIQLTRIVGDHALVFPATAKSLREVRLSFRVGGPLIGLDAENGQKVVKGQMIARIDPRDFEIAIKTLEAKLAASKAHLEEATLQYHRYAHLFNQNAAAKAKYDNARATFQMAEAQVKADTESLADAKNDLIDTRLIAPFTGYVNDELVENHETVTQGQPIVSLVDLKTIEVVLGLPEDLVGRLSDFNSYRVAFEAVPGSEFAATLKEVGKTPDPTSRAYPLTLILEPAATPLVRPGMAAQVRINVSADAGKDRFAIPVQALFNSGGDTSSVWIFDAQTQTVSRQEVFVERLNRQGVEISGDLAPGQWVVSAGVHHLQPGQRVRLLKKPSPTNVGAMR</sequence>
<dbReference type="Pfam" id="PF25917">
    <property type="entry name" value="BSH_RND"/>
    <property type="match status" value="1"/>
</dbReference>
<dbReference type="Gene3D" id="2.40.50.100">
    <property type="match status" value="1"/>
</dbReference>
<organism evidence="5 6">
    <name type="scientific">Desulfosarcina ovata subsp. ovata</name>
    <dbReference type="NCBI Taxonomy" id="2752305"/>
    <lineage>
        <taxon>Bacteria</taxon>
        <taxon>Pseudomonadati</taxon>
        <taxon>Thermodesulfobacteriota</taxon>
        <taxon>Desulfobacteria</taxon>
        <taxon>Desulfobacterales</taxon>
        <taxon>Desulfosarcinaceae</taxon>
        <taxon>Desulfosarcina</taxon>
    </lineage>
</organism>
<evidence type="ECO:0000313" key="6">
    <source>
        <dbReference type="Proteomes" id="UP000422108"/>
    </source>
</evidence>
<dbReference type="EMBL" id="AP021879">
    <property type="protein sequence ID" value="BBO90568.1"/>
    <property type="molecule type" value="Genomic_DNA"/>
</dbReference>
<comment type="similarity">
    <text evidence="1">Belongs to the membrane fusion protein (MFP) (TC 8.A.1) family.</text>
</comment>
<dbReference type="InterPro" id="IPR058625">
    <property type="entry name" value="MdtA-like_BSH"/>
</dbReference>
<gene>
    <name evidence="5" type="ORF">DSCOOX_37480</name>
</gene>
<evidence type="ECO:0000256" key="2">
    <source>
        <dbReference type="SAM" id="Coils"/>
    </source>
</evidence>
<feature type="domain" description="Multidrug resistance protein MdtA-like barrel-sandwich hybrid" evidence="4">
    <location>
        <begin position="68"/>
        <end position="208"/>
    </location>
</feature>
<evidence type="ECO:0000259" key="3">
    <source>
        <dbReference type="Pfam" id="PF25876"/>
    </source>
</evidence>
<dbReference type="AlphaFoldDB" id="A0A5K8ADK1"/>
<dbReference type="NCBIfam" id="TIGR01730">
    <property type="entry name" value="RND_mfp"/>
    <property type="match status" value="1"/>
</dbReference>
<dbReference type="Gene3D" id="1.10.287.470">
    <property type="entry name" value="Helix hairpin bin"/>
    <property type="match status" value="1"/>
</dbReference>
<accession>A0A5K8ADK1</accession>
<dbReference type="PANTHER" id="PTHR30469">
    <property type="entry name" value="MULTIDRUG RESISTANCE PROTEIN MDTA"/>
    <property type="match status" value="1"/>
</dbReference>
<dbReference type="RefSeq" id="WP_155311610.1">
    <property type="nucleotide sequence ID" value="NZ_AP021879.1"/>
</dbReference>
<keyword evidence="6" id="KW-1185">Reference proteome</keyword>
<dbReference type="InterPro" id="IPR006143">
    <property type="entry name" value="RND_pump_MFP"/>
</dbReference>
<dbReference type="Gene3D" id="2.40.30.170">
    <property type="match status" value="1"/>
</dbReference>
<protein>
    <submittedName>
        <fullName evidence="5">RND transporter</fullName>
    </submittedName>
</protein>
<evidence type="ECO:0000259" key="4">
    <source>
        <dbReference type="Pfam" id="PF25917"/>
    </source>
</evidence>
<name>A0A5K8ADK1_9BACT</name>
<dbReference type="PROSITE" id="PS51257">
    <property type="entry name" value="PROKAR_LIPOPROTEIN"/>
    <property type="match status" value="1"/>
</dbReference>
<dbReference type="SUPFAM" id="SSF111369">
    <property type="entry name" value="HlyD-like secretion proteins"/>
    <property type="match status" value="1"/>
</dbReference>
<evidence type="ECO:0000256" key="1">
    <source>
        <dbReference type="ARBA" id="ARBA00009477"/>
    </source>
</evidence>
<feature type="coiled-coil region" evidence="2">
    <location>
        <begin position="108"/>
        <end position="159"/>
    </location>
</feature>
<evidence type="ECO:0000313" key="5">
    <source>
        <dbReference type="EMBL" id="BBO90568.1"/>
    </source>
</evidence>
<dbReference type="Proteomes" id="UP000422108">
    <property type="component" value="Chromosome"/>
</dbReference>
<feature type="domain" description="Multidrug resistance protein MdtA-like alpha-helical hairpin" evidence="3">
    <location>
        <begin position="109"/>
        <end position="174"/>
    </location>
</feature>
<dbReference type="PANTHER" id="PTHR30469:SF20">
    <property type="entry name" value="EFFLUX RND TRANSPORTER PERIPLASMIC ADAPTOR SUBUNIT"/>
    <property type="match status" value="1"/>
</dbReference>
<dbReference type="GO" id="GO:1990281">
    <property type="term" value="C:efflux pump complex"/>
    <property type="evidence" value="ECO:0007669"/>
    <property type="project" value="TreeGrafter"/>
</dbReference>
<keyword evidence="2" id="KW-0175">Coiled coil</keyword>
<proteinExistence type="inferred from homology"/>
<dbReference type="GO" id="GO:0015562">
    <property type="term" value="F:efflux transmembrane transporter activity"/>
    <property type="evidence" value="ECO:0007669"/>
    <property type="project" value="TreeGrafter"/>
</dbReference>
<reference evidence="5 6" key="1">
    <citation type="submission" date="2019-11" db="EMBL/GenBank/DDBJ databases">
        <title>Comparative genomics of hydrocarbon-degrading Desulfosarcina strains.</title>
        <authorList>
            <person name="Watanabe M."/>
            <person name="Kojima H."/>
            <person name="Fukui M."/>
        </authorList>
    </citation>
    <scope>NUCLEOTIDE SEQUENCE [LARGE SCALE GENOMIC DNA]</scope>
    <source>
        <strain evidence="6">oXyS1</strain>
    </source>
</reference>
<dbReference type="Pfam" id="PF25876">
    <property type="entry name" value="HH_MFP_RND"/>
    <property type="match status" value="1"/>
</dbReference>